<dbReference type="Proteomes" id="UP000515312">
    <property type="component" value="Chromosome"/>
</dbReference>
<keyword evidence="1" id="KW-0732">Signal</keyword>
<dbReference type="Pfam" id="PF14067">
    <property type="entry name" value="LssY_C"/>
    <property type="match status" value="1"/>
</dbReference>
<gene>
    <name evidence="3" type="ORF">H7849_25300</name>
</gene>
<feature type="domain" description="LssY-like C-terminal" evidence="2">
    <location>
        <begin position="199"/>
        <end position="381"/>
    </location>
</feature>
<sequence>MKLSRFLRSIPSLTVTCLALSGIACSQQQPAPTSVRPGVQLIELKAPDASVLSSRKGSYSFNVPAGDWTDTGVTVTLGDQLDFSATGTVTVSDGHSSTPDGNARGWKDLVRQFQLNSANSGALIGRVTNGDASIPFPIGASKQIEITTSGKLYLNVNLSSDLTGDGSYTVKMKLSKSPTTATETTAINLASSLSPDLFANIPRRVQDQQGNPGDMVNFAIIGTQDQVQKAFTGAGWTTVDKTTQDAIVHGLIATLSHEAYTEMPMSILYLFGRPQDFSYARADPIAVAAIRHHLRVWKSTETIDGKPLWVGSATHDSGFEKDQRNGNVTHHIDPNIDEERDFIEQSFAAAGAITGAAYVTPSNPLKTALTATGGSFHSDGRIVVLALR</sequence>
<feature type="chain" id="PRO_5028938372" evidence="1">
    <location>
        <begin position="27"/>
        <end position="388"/>
    </location>
</feature>
<name>A0A7G8BI92_9BACT</name>
<dbReference type="KEGG" id="adin:H7849_25300"/>
<dbReference type="PROSITE" id="PS51257">
    <property type="entry name" value="PROKAR_LIPOPROTEIN"/>
    <property type="match status" value="1"/>
</dbReference>
<feature type="signal peptide" evidence="1">
    <location>
        <begin position="1"/>
        <end position="26"/>
    </location>
</feature>
<organism evidence="3 4">
    <name type="scientific">Alloacidobacterium dinghuense</name>
    <dbReference type="NCBI Taxonomy" id="2763107"/>
    <lineage>
        <taxon>Bacteria</taxon>
        <taxon>Pseudomonadati</taxon>
        <taxon>Acidobacteriota</taxon>
        <taxon>Terriglobia</taxon>
        <taxon>Terriglobales</taxon>
        <taxon>Acidobacteriaceae</taxon>
        <taxon>Alloacidobacterium</taxon>
    </lineage>
</organism>
<dbReference type="EMBL" id="CP060394">
    <property type="protein sequence ID" value="QNI32262.1"/>
    <property type="molecule type" value="Genomic_DNA"/>
</dbReference>
<protein>
    <submittedName>
        <fullName evidence="3">LssY C-terminal domain-containing protein</fullName>
    </submittedName>
</protein>
<dbReference type="InterPro" id="IPR025902">
    <property type="entry name" value="LssY-like-C_dom"/>
</dbReference>
<evidence type="ECO:0000256" key="1">
    <source>
        <dbReference type="SAM" id="SignalP"/>
    </source>
</evidence>
<reference evidence="3 4" key="1">
    <citation type="submission" date="2020-08" db="EMBL/GenBank/DDBJ databases">
        <title>Edaphobacter telluris sp. nov. and Acidobacterium dinghuensis sp. nov., two acidobacteria isolated from forest soil.</title>
        <authorList>
            <person name="Fu J."/>
            <person name="Qiu L."/>
        </authorList>
    </citation>
    <scope>NUCLEOTIDE SEQUENCE [LARGE SCALE GENOMIC DNA]</scope>
    <source>
        <strain evidence="3">4Y35</strain>
    </source>
</reference>
<dbReference type="AlphaFoldDB" id="A0A7G8BI92"/>
<dbReference type="RefSeq" id="WP_186743217.1">
    <property type="nucleotide sequence ID" value="NZ_CP060394.1"/>
</dbReference>
<dbReference type="Gene3D" id="2.60.120.430">
    <property type="entry name" value="Galactose-binding lectin"/>
    <property type="match status" value="1"/>
</dbReference>
<accession>A0A7G8BI92</accession>
<proteinExistence type="predicted"/>
<keyword evidence="4" id="KW-1185">Reference proteome</keyword>
<evidence type="ECO:0000313" key="3">
    <source>
        <dbReference type="EMBL" id="QNI32262.1"/>
    </source>
</evidence>
<evidence type="ECO:0000313" key="4">
    <source>
        <dbReference type="Proteomes" id="UP000515312"/>
    </source>
</evidence>
<evidence type="ECO:0000259" key="2">
    <source>
        <dbReference type="Pfam" id="PF14067"/>
    </source>
</evidence>